<evidence type="ECO:0000256" key="2">
    <source>
        <dbReference type="PIRSR" id="PIRSR613078-2"/>
    </source>
</evidence>
<dbReference type="GO" id="GO:0016791">
    <property type="term" value="F:phosphatase activity"/>
    <property type="evidence" value="ECO:0007669"/>
    <property type="project" value="TreeGrafter"/>
</dbReference>
<comment type="caution">
    <text evidence="3">The sequence shown here is derived from an EMBL/GenBank/DDBJ whole genome shotgun (WGS) entry which is preliminary data.</text>
</comment>
<dbReference type="PATRIC" id="fig|1423740.3.peg.1107"/>
<reference evidence="3 4" key="1">
    <citation type="journal article" date="2015" name="Genome Announc.">
        <title>Expanding the biotechnology potential of lactobacilli through comparative genomics of 213 strains and associated genera.</title>
        <authorList>
            <person name="Sun Z."/>
            <person name="Harris H.M."/>
            <person name="McCann A."/>
            <person name="Guo C."/>
            <person name="Argimon S."/>
            <person name="Zhang W."/>
            <person name="Yang X."/>
            <person name="Jeffery I.B."/>
            <person name="Cooney J.C."/>
            <person name="Kagawa T.F."/>
            <person name="Liu W."/>
            <person name="Song Y."/>
            <person name="Salvetti E."/>
            <person name="Wrobel A."/>
            <person name="Rasinkangas P."/>
            <person name="Parkhill J."/>
            <person name="Rea M.C."/>
            <person name="O'Sullivan O."/>
            <person name="Ritari J."/>
            <person name="Douillard F.P."/>
            <person name="Paul Ross R."/>
            <person name="Yang R."/>
            <person name="Briner A.E."/>
            <person name="Felis G.E."/>
            <person name="de Vos W.M."/>
            <person name="Barrangou R."/>
            <person name="Klaenhammer T.R."/>
            <person name="Caufield P.W."/>
            <person name="Cui Y."/>
            <person name="Zhang H."/>
            <person name="O'Toole P.W."/>
        </authorList>
    </citation>
    <scope>NUCLEOTIDE SEQUENCE [LARGE SCALE GENOMIC DNA]</scope>
    <source>
        <strain evidence="3 4">DSM 15833</strain>
    </source>
</reference>
<dbReference type="PANTHER" id="PTHR48100">
    <property type="entry name" value="BROAD-SPECIFICITY PHOSPHATASE YOR283W-RELATED"/>
    <property type="match status" value="1"/>
</dbReference>
<feature type="binding site" evidence="2">
    <location>
        <begin position="85"/>
        <end position="88"/>
    </location>
    <ligand>
        <name>substrate</name>
    </ligand>
</feature>
<sequence>MTELYIIRHGRTFANEAGLKQGQINGENTYLNDMGKQQAQNLAANFDLTGFDAIYVSPLQRTRDTAAILNTQAQIPVYEDERILEISYGQWDGHYNQELMDQYPEYFSDLTKDVNERYIEVATKGESFTDVEQRVADFVVAVTQKHPQGKIAVVTHGFTVRSFAINATKSSGTTILEPDNCSVTKILVDPENGDQHVVYYNRGVSGF</sequence>
<feature type="binding site" evidence="2">
    <location>
        <begin position="8"/>
        <end position="15"/>
    </location>
    <ligand>
        <name>substrate</name>
    </ligand>
</feature>
<accession>A0A0R1TLW2</accession>
<dbReference type="Gene3D" id="3.40.50.1240">
    <property type="entry name" value="Phosphoglycerate mutase-like"/>
    <property type="match status" value="1"/>
</dbReference>
<dbReference type="AlphaFoldDB" id="A0A0R1TLW2"/>
<name>A0A0R1TLW2_9LACO</name>
<dbReference type="Proteomes" id="UP000051048">
    <property type="component" value="Unassembled WGS sequence"/>
</dbReference>
<feature type="active site" description="Proton donor/acceptor" evidence="1">
    <location>
        <position position="85"/>
    </location>
</feature>
<dbReference type="CDD" id="cd07067">
    <property type="entry name" value="HP_PGM_like"/>
    <property type="match status" value="1"/>
</dbReference>
<dbReference type="OrthoDB" id="9782128at2"/>
<gene>
    <name evidence="3" type="ORF">FC36_GL001038</name>
</gene>
<feature type="active site" description="Tele-phosphohistidine intermediate" evidence="1">
    <location>
        <position position="9"/>
    </location>
</feature>
<dbReference type="STRING" id="1423740.FC36_GL001038"/>
<dbReference type="SMART" id="SM00855">
    <property type="entry name" value="PGAM"/>
    <property type="match status" value="1"/>
</dbReference>
<dbReference type="SUPFAM" id="SSF53254">
    <property type="entry name" value="Phosphoglycerate mutase-like"/>
    <property type="match status" value="1"/>
</dbReference>
<evidence type="ECO:0000256" key="1">
    <source>
        <dbReference type="PIRSR" id="PIRSR613078-1"/>
    </source>
</evidence>
<proteinExistence type="predicted"/>
<evidence type="ECO:0000313" key="3">
    <source>
        <dbReference type="EMBL" id="KRL82349.1"/>
    </source>
</evidence>
<dbReference type="EMBL" id="AZFH01000022">
    <property type="protein sequence ID" value="KRL82349.1"/>
    <property type="molecule type" value="Genomic_DNA"/>
</dbReference>
<dbReference type="InterPro" id="IPR050275">
    <property type="entry name" value="PGM_Phosphatase"/>
</dbReference>
<dbReference type="RefSeq" id="WP_023859078.1">
    <property type="nucleotide sequence ID" value="NZ_AZFH01000022.1"/>
</dbReference>
<dbReference type="PANTHER" id="PTHR48100:SF1">
    <property type="entry name" value="HISTIDINE PHOSPHATASE FAMILY PROTEIN-RELATED"/>
    <property type="match status" value="1"/>
</dbReference>
<organism evidence="3 4">
    <name type="scientific">Ligilactobacillus equi DSM 15833 = JCM 10991</name>
    <dbReference type="NCBI Taxonomy" id="1423740"/>
    <lineage>
        <taxon>Bacteria</taxon>
        <taxon>Bacillati</taxon>
        <taxon>Bacillota</taxon>
        <taxon>Bacilli</taxon>
        <taxon>Lactobacillales</taxon>
        <taxon>Lactobacillaceae</taxon>
        <taxon>Ligilactobacillus</taxon>
    </lineage>
</organism>
<dbReference type="Pfam" id="PF00300">
    <property type="entry name" value="His_Phos_1"/>
    <property type="match status" value="1"/>
</dbReference>
<dbReference type="GO" id="GO:0005737">
    <property type="term" value="C:cytoplasm"/>
    <property type="evidence" value="ECO:0007669"/>
    <property type="project" value="TreeGrafter"/>
</dbReference>
<protein>
    <submittedName>
        <fullName evidence="3">Phosphoglycerate mutase</fullName>
    </submittedName>
</protein>
<dbReference type="InterPro" id="IPR029033">
    <property type="entry name" value="His_PPase_superfam"/>
</dbReference>
<feature type="binding site" evidence="2">
    <location>
        <position position="61"/>
    </location>
    <ligand>
        <name>substrate</name>
    </ligand>
</feature>
<dbReference type="InterPro" id="IPR013078">
    <property type="entry name" value="His_Pase_superF_clade-1"/>
</dbReference>
<evidence type="ECO:0000313" key="4">
    <source>
        <dbReference type="Proteomes" id="UP000051048"/>
    </source>
</evidence>